<dbReference type="Proteomes" id="UP000640930">
    <property type="component" value="Unassembled WGS sequence"/>
</dbReference>
<evidence type="ECO:0000313" key="4">
    <source>
        <dbReference type="Proteomes" id="UP000640930"/>
    </source>
</evidence>
<dbReference type="InterPro" id="IPR032750">
    <property type="entry name" value="TnsD_C"/>
</dbReference>
<dbReference type="InterPro" id="IPR009492">
    <property type="entry name" value="TniQ"/>
</dbReference>
<feature type="domain" description="Transposon Tn7 transposition protein TnsD C-terminal" evidence="2">
    <location>
        <begin position="212"/>
        <end position="540"/>
    </location>
</feature>
<proteinExistence type="predicted"/>
<dbReference type="Pfam" id="PF06527">
    <property type="entry name" value="TniQ"/>
    <property type="match status" value="1"/>
</dbReference>
<evidence type="ECO:0000259" key="2">
    <source>
        <dbReference type="Pfam" id="PF15978"/>
    </source>
</evidence>
<comment type="caution">
    <text evidence="3">The sequence shown here is derived from an EMBL/GenBank/DDBJ whole genome shotgun (WGS) entry which is preliminary data.</text>
</comment>
<organism evidence="3 4">
    <name type="scientific">Ureibacillus galli</name>
    <dbReference type="NCBI Taxonomy" id="2762222"/>
    <lineage>
        <taxon>Bacteria</taxon>
        <taxon>Bacillati</taxon>
        <taxon>Bacillota</taxon>
        <taxon>Bacilli</taxon>
        <taxon>Bacillales</taxon>
        <taxon>Caryophanaceae</taxon>
        <taxon>Ureibacillus</taxon>
    </lineage>
</organism>
<dbReference type="Pfam" id="PF15978">
    <property type="entry name" value="TnsD"/>
    <property type="match status" value="1"/>
</dbReference>
<name>A0ABR8XGV0_9BACL</name>
<feature type="domain" description="TniQ" evidence="1">
    <location>
        <begin position="4"/>
        <end position="153"/>
    </location>
</feature>
<reference evidence="3 4" key="1">
    <citation type="submission" date="2020-08" db="EMBL/GenBank/DDBJ databases">
        <title>A Genomic Blueprint of the Chicken Gut Microbiome.</title>
        <authorList>
            <person name="Gilroy R."/>
            <person name="Ravi A."/>
            <person name="Getino M."/>
            <person name="Pursley I."/>
            <person name="Horton D.L."/>
            <person name="Alikhan N.-F."/>
            <person name="Baker D."/>
            <person name="Gharbi K."/>
            <person name="Hall N."/>
            <person name="Watson M."/>
            <person name="Adriaenssens E.M."/>
            <person name="Foster-Nyarko E."/>
            <person name="Jarju S."/>
            <person name="Secka A."/>
            <person name="Antonio M."/>
            <person name="Oren A."/>
            <person name="Chaudhuri R."/>
            <person name="La Ragione R.M."/>
            <person name="Hildebrand F."/>
            <person name="Pallen M.J."/>
        </authorList>
    </citation>
    <scope>NUCLEOTIDE SEQUENCE [LARGE SCALE GENOMIC DNA]</scope>
    <source>
        <strain evidence="3 4">Re31</strain>
    </source>
</reference>
<dbReference type="RefSeq" id="WP_191708877.1">
    <property type="nucleotide sequence ID" value="NZ_JACSQA010000041.1"/>
</dbReference>
<gene>
    <name evidence="3" type="ORF">H9636_17675</name>
</gene>
<dbReference type="EMBL" id="JACSQA010000041">
    <property type="protein sequence ID" value="MBD8028470.1"/>
    <property type="molecule type" value="Genomic_DNA"/>
</dbReference>
<accession>A0ABR8XGV0</accession>
<sequence length="542" mass="63767">MLAFFPKPYPNEDFRSIIHRYHIRSGHLSFEETNKELFNVSSKRNIYFHHNVGELIGLLNYTEYSIEYFLSNHTIFPLINPFLSQKRNQDFQQSLHIKDSIKNKKLFQDYIAKEIKYCPQCLEEDYEKYGEVYSHRFHQLYFLNYCEQHQTELISICPECSVPLSNSNGKVLLKRPFCKNGHYLTSNVSNFNDSPQLIKRVLQDVYFIVSYSSKINRDLVVDQFYSALGKCGYGEIYSEYLQTKRLKNDFSKFVSTFVEILGVQLDDVVNSHFPTLLSKKSNTAPNILTYLLLILFISNSTEGFFTNTVGYSIDIPFKNKPQPCLNKICEYYDGLVIETYSKKYYPTYVQGTFTCPYCGYTYGNKWIWNKDKKSGEEKKPFLISRGELWEKEVLSLYDQGLSLKNIARSIGIGNKSDSIAKFLKENLGKGYTERYNPKNNYSLYNINSRLEQMPSHEIEVINEIKMAMEEVAVTNYHQQLLLMRRQNIVNIMSENPNLKRSDIEELARGDYRWLKKNDLDWFNEFLPKPLTWRNKFNNVDDS</sequence>
<evidence type="ECO:0000313" key="3">
    <source>
        <dbReference type="EMBL" id="MBD8028470.1"/>
    </source>
</evidence>
<protein>
    <submittedName>
        <fullName evidence="3">TniQ family protein</fullName>
    </submittedName>
</protein>
<evidence type="ECO:0000259" key="1">
    <source>
        <dbReference type="Pfam" id="PF06527"/>
    </source>
</evidence>
<keyword evidence="4" id="KW-1185">Reference proteome</keyword>